<evidence type="ECO:0000256" key="2">
    <source>
        <dbReference type="HAMAP-Rule" id="MF_01940"/>
    </source>
</evidence>
<dbReference type="PANTHER" id="PTHR35561:SF1">
    <property type="entry name" value="RNA 2',3'-CYCLIC PHOSPHODIESTERASE"/>
    <property type="match status" value="1"/>
</dbReference>
<dbReference type="InterPro" id="IPR014051">
    <property type="entry name" value="Phosphoesterase_HXTX"/>
</dbReference>
<dbReference type="Proteomes" id="UP000766595">
    <property type="component" value="Unassembled WGS sequence"/>
</dbReference>
<feature type="active site" description="Proton donor" evidence="2">
    <location>
        <position position="37"/>
    </location>
</feature>
<dbReference type="GO" id="GO:0004113">
    <property type="term" value="F:2',3'-cyclic-nucleotide 3'-phosphodiesterase activity"/>
    <property type="evidence" value="ECO:0007669"/>
    <property type="project" value="InterPro"/>
</dbReference>
<dbReference type="EMBL" id="JAHHZF010000004">
    <property type="protein sequence ID" value="MBT9289484.1"/>
    <property type="molecule type" value="Genomic_DNA"/>
</dbReference>
<gene>
    <name evidence="4" type="primary">thpR</name>
    <name evidence="4" type="ORF">KL771_08475</name>
</gene>
<protein>
    <recommendedName>
        <fullName evidence="2">RNA 2',3'-cyclic phosphodiesterase</fullName>
        <shortName evidence="2">RNA 2',3'-CPDase</shortName>
        <ecNumber evidence="2">3.1.4.58</ecNumber>
    </recommendedName>
</protein>
<organism evidence="4 5">
    <name type="scientific">Prosthecodimorpha staleyi</name>
    <dbReference type="NCBI Taxonomy" id="2840188"/>
    <lineage>
        <taxon>Bacteria</taxon>
        <taxon>Pseudomonadati</taxon>
        <taxon>Pseudomonadota</taxon>
        <taxon>Alphaproteobacteria</taxon>
        <taxon>Hyphomicrobiales</taxon>
        <taxon>Ancalomicrobiaceae</taxon>
        <taxon>Prosthecodimorpha</taxon>
    </lineage>
</organism>
<accession>A0A947D9P6</accession>
<reference evidence="4 5" key="1">
    <citation type="submission" date="2021-06" db="EMBL/GenBank/DDBJ databases">
        <authorList>
            <person name="Grouzdev D.S."/>
            <person name="Koziaeva V."/>
        </authorList>
    </citation>
    <scope>NUCLEOTIDE SEQUENCE [LARGE SCALE GENOMIC DNA]</scope>
    <source>
        <strain evidence="4 5">22</strain>
    </source>
</reference>
<comment type="catalytic activity">
    <reaction evidence="2">
        <text>a 3'-end 2',3'-cyclophospho-ribonucleotide-RNA + H2O = a 3'-end 2'-phospho-ribonucleotide-RNA + H(+)</text>
        <dbReference type="Rhea" id="RHEA:11828"/>
        <dbReference type="Rhea" id="RHEA-COMP:10464"/>
        <dbReference type="Rhea" id="RHEA-COMP:17353"/>
        <dbReference type="ChEBI" id="CHEBI:15377"/>
        <dbReference type="ChEBI" id="CHEBI:15378"/>
        <dbReference type="ChEBI" id="CHEBI:83064"/>
        <dbReference type="ChEBI" id="CHEBI:173113"/>
        <dbReference type="EC" id="3.1.4.58"/>
    </reaction>
</comment>
<dbReference type="GO" id="GO:0008664">
    <property type="term" value="F:RNA 2',3'-cyclic 3'-phosphodiesterase activity"/>
    <property type="evidence" value="ECO:0007669"/>
    <property type="project" value="UniProtKB-EC"/>
</dbReference>
<feature type="short sequence motif" description="HXTX 2" evidence="2">
    <location>
        <begin position="120"/>
        <end position="123"/>
    </location>
</feature>
<comment type="caution">
    <text evidence="4">The sequence shown here is derived from an EMBL/GenBank/DDBJ whole genome shotgun (WGS) entry which is preliminary data.</text>
</comment>
<comment type="similarity">
    <text evidence="2">Belongs to the 2H phosphoesterase superfamily. ThpR family.</text>
</comment>
<feature type="short sequence motif" description="HXTX 1" evidence="2">
    <location>
        <begin position="37"/>
        <end position="40"/>
    </location>
</feature>
<dbReference type="Gene3D" id="3.90.1140.10">
    <property type="entry name" value="Cyclic phosphodiesterase"/>
    <property type="match status" value="1"/>
</dbReference>
<name>A0A947D9P6_9HYPH</name>
<keyword evidence="1 2" id="KW-0378">Hydrolase</keyword>
<dbReference type="InterPro" id="IPR004175">
    <property type="entry name" value="RNA_CPDase"/>
</dbReference>
<dbReference type="RefSeq" id="WP_261968119.1">
    <property type="nucleotide sequence ID" value="NZ_JAHHZF010000004.1"/>
</dbReference>
<dbReference type="Pfam" id="PF02834">
    <property type="entry name" value="LigT_PEase"/>
    <property type="match status" value="2"/>
</dbReference>
<evidence type="ECO:0000256" key="1">
    <source>
        <dbReference type="ARBA" id="ARBA00022801"/>
    </source>
</evidence>
<dbReference type="AlphaFoldDB" id="A0A947D9P6"/>
<comment type="function">
    <text evidence="2">Hydrolyzes RNA 2',3'-cyclic phosphodiester to an RNA 2'-phosphomonoester.</text>
</comment>
<feature type="domain" description="Phosphoesterase HXTX" evidence="3">
    <location>
        <begin position="8"/>
        <end position="84"/>
    </location>
</feature>
<evidence type="ECO:0000313" key="5">
    <source>
        <dbReference type="Proteomes" id="UP000766595"/>
    </source>
</evidence>
<feature type="active site" description="Proton acceptor" evidence="2">
    <location>
        <position position="120"/>
    </location>
</feature>
<evidence type="ECO:0000259" key="3">
    <source>
        <dbReference type="Pfam" id="PF02834"/>
    </source>
</evidence>
<feature type="domain" description="Phosphoesterase HXTX" evidence="3">
    <location>
        <begin position="91"/>
        <end position="167"/>
    </location>
</feature>
<dbReference type="EC" id="3.1.4.58" evidence="2"/>
<dbReference type="HAMAP" id="MF_01940">
    <property type="entry name" value="RNA_CPDase"/>
    <property type="match status" value="1"/>
</dbReference>
<dbReference type="NCBIfam" id="TIGR02258">
    <property type="entry name" value="2_5_ligase"/>
    <property type="match status" value="1"/>
</dbReference>
<evidence type="ECO:0000313" key="4">
    <source>
        <dbReference type="EMBL" id="MBT9289484.1"/>
    </source>
</evidence>
<dbReference type="InterPro" id="IPR009097">
    <property type="entry name" value="Cyclic_Pdiesterase"/>
</dbReference>
<sequence length="204" mass="22660">MPRLFTGLEIPADLALTLTELRGGLPGATWIDPENYHVTLRFIGDVDERIADEIADALARVRRPAFDLKIRGIDYFGGRQPHSVFAKVEPTPALMELQAEHERIMQRLGLEPEGRKYHPHITIARVKGAQARDVAHWLDVRGGFPGGRFRAERAVLFSSRASKGGGPYIVEDEYPFVAAVPAARRDPVVAARMYPRSVRSVPAS</sequence>
<dbReference type="PANTHER" id="PTHR35561">
    <property type="entry name" value="RNA 2',3'-CYCLIC PHOSPHODIESTERASE"/>
    <property type="match status" value="1"/>
</dbReference>
<keyword evidence="5" id="KW-1185">Reference proteome</keyword>
<dbReference type="SUPFAM" id="SSF55144">
    <property type="entry name" value="LigT-like"/>
    <property type="match status" value="1"/>
</dbReference>
<proteinExistence type="inferred from homology"/>